<dbReference type="InterPro" id="IPR004089">
    <property type="entry name" value="MCPsignal_dom"/>
</dbReference>
<name>A0ABS4C881_9PSED</name>
<keyword evidence="2" id="KW-1003">Cell membrane</keyword>
<gene>
    <name evidence="14" type="ORF">JTJ32_16185</name>
</gene>
<feature type="transmembrane region" description="Helical" evidence="11">
    <location>
        <begin position="12"/>
        <end position="31"/>
    </location>
</feature>
<keyword evidence="5 11" id="KW-0812">Transmembrane</keyword>
<evidence type="ECO:0000256" key="3">
    <source>
        <dbReference type="ARBA" id="ARBA00022481"/>
    </source>
</evidence>
<dbReference type="PRINTS" id="PR00260">
    <property type="entry name" value="CHEMTRNSDUCR"/>
</dbReference>
<dbReference type="InterPro" id="IPR024478">
    <property type="entry name" value="HlyB_4HB_MCP"/>
</dbReference>
<dbReference type="Pfam" id="PF00015">
    <property type="entry name" value="MCPsignal"/>
    <property type="match status" value="1"/>
</dbReference>
<protein>
    <submittedName>
        <fullName evidence="14">Methyl-accepting chemotaxis protein</fullName>
    </submittedName>
</protein>
<dbReference type="Pfam" id="PF00672">
    <property type="entry name" value="HAMP"/>
    <property type="match status" value="1"/>
</dbReference>
<evidence type="ECO:0000256" key="2">
    <source>
        <dbReference type="ARBA" id="ARBA00022475"/>
    </source>
</evidence>
<dbReference type="SMART" id="SM00304">
    <property type="entry name" value="HAMP"/>
    <property type="match status" value="2"/>
</dbReference>
<reference evidence="14 15" key="1">
    <citation type="journal article" date="2022" name="Syst. Appl. Microbiol.">
        <title>Pseudomonas alliivorans sp. nov., a plant-pathogenic bacterium isolated from onion foliage in Georgia, USA.</title>
        <authorList>
            <person name="Zhao M."/>
            <person name="Tyson C."/>
            <person name="Chen H.C."/>
            <person name="Paudel S."/>
            <person name="Gitaitis R."/>
            <person name="Kvitko B."/>
            <person name="Dutta B."/>
        </authorList>
    </citation>
    <scope>NUCLEOTIDE SEQUENCE [LARGE SCALE GENOMIC DNA]</scope>
    <source>
        <strain evidence="14 15">20GA0068</strain>
    </source>
</reference>
<dbReference type="SUPFAM" id="SSF58104">
    <property type="entry name" value="Methyl-accepting chemotaxis protein (MCP) signaling domain"/>
    <property type="match status" value="1"/>
</dbReference>
<evidence type="ECO:0000256" key="10">
    <source>
        <dbReference type="PROSITE-ProRule" id="PRU00284"/>
    </source>
</evidence>
<dbReference type="PANTHER" id="PTHR32089:SF120">
    <property type="entry name" value="METHYL-ACCEPTING CHEMOTAXIS PROTEIN TLPQ"/>
    <property type="match status" value="1"/>
</dbReference>
<keyword evidence="15" id="KW-1185">Reference proteome</keyword>
<evidence type="ECO:0000256" key="9">
    <source>
        <dbReference type="ARBA" id="ARBA00029447"/>
    </source>
</evidence>
<evidence type="ECO:0000256" key="11">
    <source>
        <dbReference type="SAM" id="Phobius"/>
    </source>
</evidence>
<keyword evidence="7 11" id="KW-0472">Membrane</keyword>
<feature type="domain" description="Methyl-accepting transducer" evidence="12">
    <location>
        <begin position="269"/>
        <end position="505"/>
    </location>
</feature>
<dbReference type="InterPro" id="IPR003660">
    <property type="entry name" value="HAMP_dom"/>
</dbReference>
<evidence type="ECO:0000256" key="7">
    <source>
        <dbReference type="ARBA" id="ARBA00023136"/>
    </source>
</evidence>
<feature type="domain" description="HAMP" evidence="13">
    <location>
        <begin position="212"/>
        <end position="264"/>
    </location>
</feature>
<evidence type="ECO:0000313" key="15">
    <source>
        <dbReference type="Proteomes" id="UP000673197"/>
    </source>
</evidence>
<comment type="similarity">
    <text evidence="9">Belongs to the methyl-accepting chemotaxis (MCP) protein family.</text>
</comment>
<evidence type="ECO:0000259" key="13">
    <source>
        <dbReference type="PROSITE" id="PS50885"/>
    </source>
</evidence>
<dbReference type="InterPro" id="IPR004090">
    <property type="entry name" value="Chemotax_Me-accpt_rcpt"/>
</dbReference>
<feature type="transmembrane region" description="Helical" evidence="11">
    <location>
        <begin position="188"/>
        <end position="211"/>
    </location>
</feature>
<proteinExistence type="inferred from homology"/>
<dbReference type="CDD" id="cd11386">
    <property type="entry name" value="MCP_signal"/>
    <property type="match status" value="1"/>
</dbReference>
<dbReference type="Proteomes" id="UP000673197">
    <property type="component" value="Unassembled WGS sequence"/>
</dbReference>
<dbReference type="PANTHER" id="PTHR32089">
    <property type="entry name" value="METHYL-ACCEPTING CHEMOTAXIS PROTEIN MCPB"/>
    <property type="match status" value="1"/>
</dbReference>
<sequence>MSLRNMNIAPRAFLGFAMIGALMLILGVFALSQMSKIRGATEVLADNNVPSIKSLDRFAEVSIRLRVLSYRLLVNREPDIQQKTIELLAMRNKQINDAQAIYERLISDPNERNLYNQYVQLLGQYRELESRMKTLTLANKVDELQDLLNKDMLSNSDQMNAVLIKLVEINTAQLIQVKKQAAEEYDSAFDMVIALLVAATLLTLVFAWMLIKSITTPIAAALNAAETIAQGNLTQPIKVDGTDEAGRLLQAMKTMQDKLRDTLQRISGSATQLASAAEELNAVTDESARGLVQQNNEIEQAATAVNEMTSAVEEVARNATSTSEASRNATASAGDGRDLVLETVGAIERMSGDVKETAELISNLANESRDIGKVLDVIRGLADQTNLLALNAAIEAARAGEAGRGFAVVADEVRALAHRTQQSTSEIERMIGSIQGGTEQAVTSMRNSTERAESTLSIAKGAGLALDTINTAVEEINERNLVIASAAEEQAQVAREVDRNLVNIRDLSAQSTTGANQTSAASTELSRLAVDLNSMVGRFSL</sequence>
<dbReference type="Gene3D" id="1.10.287.950">
    <property type="entry name" value="Methyl-accepting chemotaxis protein"/>
    <property type="match status" value="1"/>
</dbReference>
<dbReference type="PROSITE" id="PS50885">
    <property type="entry name" value="HAMP"/>
    <property type="match status" value="1"/>
</dbReference>
<dbReference type="CDD" id="cd06225">
    <property type="entry name" value="HAMP"/>
    <property type="match status" value="1"/>
</dbReference>
<dbReference type="EMBL" id="JAFFZW010000005">
    <property type="protein sequence ID" value="MBP0946867.1"/>
    <property type="molecule type" value="Genomic_DNA"/>
</dbReference>
<evidence type="ECO:0000256" key="1">
    <source>
        <dbReference type="ARBA" id="ARBA00004236"/>
    </source>
</evidence>
<evidence type="ECO:0000256" key="5">
    <source>
        <dbReference type="ARBA" id="ARBA00022692"/>
    </source>
</evidence>
<comment type="caution">
    <text evidence="14">The sequence shown here is derived from an EMBL/GenBank/DDBJ whole genome shotgun (WGS) entry which is preliminary data.</text>
</comment>
<evidence type="ECO:0000313" key="14">
    <source>
        <dbReference type="EMBL" id="MBP0946867.1"/>
    </source>
</evidence>
<evidence type="ECO:0000256" key="8">
    <source>
        <dbReference type="ARBA" id="ARBA00023224"/>
    </source>
</evidence>
<evidence type="ECO:0000259" key="12">
    <source>
        <dbReference type="PROSITE" id="PS50111"/>
    </source>
</evidence>
<dbReference type="PROSITE" id="PS50111">
    <property type="entry name" value="CHEMOTAXIS_TRANSDUC_2"/>
    <property type="match status" value="1"/>
</dbReference>
<keyword evidence="6 11" id="KW-1133">Transmembrane helix</keyword>
<comment type="subcellular location">
    <subcellularLocation>
        <location evidence="1">Cell membrane</location>
    </subcellularLocation>
</comment>
<keyword evidence="4" id="KW-0145">Chemotaxis</keyword>
<accession>A0ABS4C881</accession>
<keyword evidence="8 10" id="KW-0807">Transducer</keyword>
<dbReference type="Pfam" id="PF12729">
    <property type="entry name" value="4HB_MCP_1"/>
    <property type="match status" value="1"/>
</dbReference>
<evidence type="ECO:0000256" key="4">
    <source>
        <dbReference type="ARBA" id="ARBA00022500"/>
    </source>
</evidence>
<dbReference type="SMART" id="SM00283">
    <property type="entry name" value="MA"/>
    <property type="match status" value="1"/>
</dbReference>
<evidence type="ECO:0000256" key="6">
    <source>
        <dbReference type="ARBA" id="ARBA00022989"/>
    </source>
</evidence>
<organism evidence="14 15">
    <name type="scientific">Pseudomonas alliivorans</name>
    <dbReference type="NCBI Taxonomy" id="2810613"/>
    <lineage>
        <taxon>Bacteria</taxon>
        <taxon>Pseudomonadati</taxon>
        <taxon>Pseudomonadota</taxon>
        <taxon>Gammaproteobacteria</taxon>
        <taxon>Pseudomonadales</taxon>
        <taxon>Pseudomonadaceae</taxon>
        <taxon>Pseudomonas</taxon>
    </lineage>
</organism>
<keyword evidence="3" id="KW-0488">Methylation</keyword>